<name>A0A8S5V840_9CAUD</name>
<proteinExistence type="predicted"/>
<dbReference type="InterPro" id="IPR027417">
    <property type="entry name" value="P-loop_NTPase"/>
</dbReference>
<dbReference type="Gene3D" id="3.40.50.300">
    <property type="entry name" value="P-loop containing nucleotide triphosphate hydrolases"/>
    <property type="match status" value="1"/>
</dbReference>
<sequence length="418" mass="48590">MIFQDFSPKQRQAMLWWAMPESKQYDAIVCDGSVRSGKTMAMSIGFLIWSMRNFDRESFAFCGKTIDSLKRNVIQPLQKWMEGIVQPKINLSKNYMDVQWLGHENRYYFFGGKDESSYTLIQGITLAGVLLDEAALMPQSFVDQAVARCSVTDSRLWFNCNPDGSEEHWFFQNWVGGEAASGKNRLHLHFTMEDNYALSDAVRQRYERMYTGVFYERYILGLWRMAEGLVYPMFDRSRHVVPDCMPPAGTGTFWVSCDYGTRNPTSIGLWHLTSNGNATRLREYYYDGRKQNPRTDEEHYTALEQLVGTLYPFVRAVIIDPSAASFMECVRRHGKFRVYKANNSVLDGIRDVGTLLALDRLHICAGCKDIIREFGQYRWDGKSKGQDQVIKEYDHAMDDMRYFVRTAMKHTLKELRRR</sequence>
<dbReference type="NCBIfam" id="TIGR01547">
    <property type="entry name" value="phage_term_2"/>
    <property type="match status" value="1"/>
</dbReference>
<dbReference type="EMBL" id="BK016219">
    <property type="protein sequence ID" value="DAG02929.1"/>
    <property type="molecule type" value="Genomic_DNA"/>
</dbReference>
<evidence type="ECO:0000313" key="1">
    <source>
        <dbReference type="EMBL" id="DAG02929.1"/>
    </source>
</evidence>
<accession>A0A8S5V840</accession>
<dbReference type="InterPro" id="IPR006437">
    <property type="entry name" value="Phage_terminase_lsu"/>
</dbReference>
<protein>
    <submittedName>
        <fullName evidence="1">Large terminase</fullName>
    </submittedName>
</protein>
<dbReference type="Pfam" id="PF03237">
    <property type="entry name" value="Terminase_6N"/>
    <property type="match status" value="1"/>
</dbReference>
<reference evidence="1" key="1">
    <citation type="journal article" date="2021" name="Proc. Natl. Acad. Sci. U.S.A.">
        <title>A Catalog of Tens of Thousands of Viruses from Human Metagenomes Reveals Hidden Associations with Chronic Diseases.</title>
        <authorList>
            <person name="Tisza M.J."/>
            <person name="Buck C.B."/>
        </authorList>
    </citation>
    <scope>NUCLEOTIDE SEQUENCE</scope>
    <source>
        <strain evidence="1">Ctf4L13</strain>
    </source>
</reference>
<organism evidence="1">
    <name type="scientific">Myoviridae sp. ctf4L13</name>
    <dbReference type="NCBI Taxonomy" id="2825147"/>
    <lineage>
        <taxon>Viruses</taxon>
        <taxon>Duplodnaviria</taxon>
        <taxon>Heunggongvirae</taxon>
        <taxon>Uroviricota</taxon>
        <taxon>Caudoviricetes</taxon>
    </lineage>
</organism>
<dbReference type="Gene3D" id="3.30.420.280">
    <property type="match status" value="1"/>
</dbReference>